<organism evidence="2 3">
    <name type="scientific">Auricularia subglabra (strain TFB-10046 / SS5)</name>
    <name type="common">White-rot fungus</name>
    <name type="synonym">Auricularia delicata (strain TFB10046)</name>
    <dbReference type="NCBI Taxonomy" id="717982"/>
    <lineage>
        <taxon>Eukaryota</taxon>
        <taxon>Fungi</taxon>
        <taxon>Dikarya</taxon>
        <taxon>Basidiomycota</taxon>
        <taxon>Agaricomycotina</taxon>
        <taxon>Agaricomycetes</taxon>
        <taxon>Auriculariales</taxon>
        <taxon>Auriculariaceae</taxon>
        <taxon>Auricularia</taxon>
    </lineage>
</organism>
<dbReference type="EMBL" id="JH687904">
    <property type="protein sequence ID" value="EJD35108.1"/>
    <property type="molecule type" value="Genomic_DNA"/>
</dbReference>
<evidence type="ECO:0000256" key="1">
    <source>
        <dbReference type="SAM" id="MobiDB-lite"/>
    </source>
</evidence>
<protein>
    <submittedName>
        <fullName evidence="2">Uncharacterized protein</fullName>
    </submittedName>
</protein>
<sequence>MFRDSPRLDVPRAPTPVRPPGARDISQPDGPTLNAPLLEYLTIDMSSENRPRIAPKIAACSKCARHLRDITLQLPAAFKRQALGLAAVSAELAPAAPQVHIEYCPSGRPHDYPFRLHKAHVE</sequence>
<name>J0WR17_AURST</name>
<gene>
    <name evidence="2" type="ORF">AURDEDRAFT_175833</name>
</gene>
<dbReference type="InParanoid" id="J0WR17"/>
<accession>J0WR17</accession>
<evidence type="ECO:0000313" key="2">
    <source>
        <dbReference type="EMBL" id="EJD35108.1"/>
    </source>
</evidence>
<feature type="region of interest" description="Disordered" evidence="1">
    <location>
        <begin position="1"/>
        <end position="32"/>
    </location>
</feature>
<dbReference type="KEGG" id="adl:AURDEDRAFT_175833"/>
<keyword evidence="3" id="KW-1185">Reference proteome</keyword>
<feature type="compositionally biased region" description="Basic and acidic residues" evidence="1">
    <location>
        <begin position="1"/>
        <end position="10"/>
    </location>
</feature>
<dbReference type="Proteomes" id="UP000006514">
    <property type="component" value="Unassembled WGS sequence"/>
</dbReference>
<reference evidence="3" key="1">
    <citation type="journal article" date="2012" name="Science">
        <title>The Paleozoic origin of enzymatic lignin decomposition reconstructed from 31 fungal genomes.</title>
        <authorList>
            <person name="Floudas D."/>
            <person name="Binder M."/>
            <person name="Riley R."/>
            <person name="Barry K."/>
            <person name="Blanchette R.A."/>
            <person name="Henrissat B."/>
            <person name="Martinez A.T."/>
            <person name="Otillar R."/>
            <person name="Spatafora J.W."/>
            <person name="Yadav J.S."/>
            <person name="Aerts A."/>
            <person name="Benoit I."/>
            <person name="Boyd A."/>
            <person name="Carlson A."/>
            <person name="Copeland A."/>
            <person name="Coutinho P.M."/>
            <person name="de Vries R.P."/>
            <person name="Ferreira P."/>
            <person name="Findley K."/>
            <person name="Foster B."/>
            <person name="Gaskell J."/>
            <person name="Glotzer D."/>
            <person name="Gorecki P."/>
            <person name="Heitman J."/>
            <person name="Hesse C."/>
            <person name="Hori C."/>
            <person name="Igarashi K."/>
            <person name="Jurgens J.A."/>
            <person name="Kallen N."/>
            <person name="Kersten P."/>
            <person name="Kohler A."/>
            <person name="Kuees U."/>
            <person name="Kumar T.K.A."/>
            <person name="Kuo A."/>
            <person name="LaButti K."/>
            <person name="Larrondo L.F."/>
            <person name="Lindquist E."/>
            <person name="Ling A."/>
            <person name="Lombard V."/>
            <person name="Lucas S."/>
            <person name="Lundell T."/>
            <person name="Martin R."/>
            <person name="McLaughlin D.J."/>
            <person name="Morgenstern I."/>
            <person name="Morin E."/>
            <person name="Murat C."/>
            <person name="Nagy L.G."/>
            <person name="Nolan M."/>
            <person name="Ohm R.A."/>
            <person name="Patyshakuliyeva A."/>
            <person name="Rokas A."/>
            <person name="Ruiz-Duenas F.J."/>
            <person name="Sabat G."/>
            <person name="Salamov A."/>
            <person name="Samejima M."/>
            <person name="Schmutz J."/>
            <person name="Slot J.C."/>
            <person name="St John F."/>
            <person name="Stenlid J."/>
            <person name="Sun H."/>
            <person name="Sun S."/>
            <person name="Syed K."/>
            <person name="Tsang A."/>
            <person name="Wiebenga A."/>
            <person name="Young D."/>
            <person name="Pisabarro A."/>
            <person name="Eastwood D.C."/>
            <person name="Martin F."/>
            <person name="Cullen D."/>
            <person name="Grigoriev I.V."/>
            <person name="Hibbett D.S."/>
        </authorList>
    </citation>
    <scope>NUCLEOTIDE SEQUENCE [LARGE SCALE GENOMIC DNA]</scope>
    <source>
        <strain evidence="3">TFB10046</strain>
    </source>
</reference>
<dbReference type="AlphaFoldDB" id="J0WR17"/>
<proteinExistence type="predicted"/>
<evidence type="ECO:0000313" key="3">
    <source>
        <dbReference type="Proteomes" id="UP000006514"/>
    </source>
</evidence>